<dbReference type="EMBL" id="RZYA01000034">
    <property type="protein sequence ID" value="RVU15255.1"/>
    <property type="molecule type" value="Genomic_DNA"/>
</dbReference>
<dbReference type="RefSeq" id="WP_127833213.1">
    <property type="nucleotide sequence ID" value="NZ_RZYA01000034.1"/>
</dbReference>
<name>A0A3S2V6V2_9ACTN</name>
<keyword evidence="3" id="KW-1185">Reference proteome</keyword>
<dbReference type="OrthoDB" id="4016467at2"/>
<evidence type="ECO:0000313" key="2">
    <source>
        <dbReference type="EMBL" id="RVU15255.1"/>
    </source>
</evidence>
<sequence>MTPYALAFAEQPARSYLLRRSAELAWGAGRVARALAQAAPSGHAEVQLQLAHDSLARASVVGRAAGADENPALAAYPLALPLAEHPALPTDRLHTIPDHLADDCERLSRAAFEALHGRGEQQLSGSDLQQLARWRALGNLLSGRALLYVADQAPTPAAADELREAATKLRTAARTWQEAASGWHRVVDVADPRAHPTLPPPGYALVRSGRFAAMPATAPHPALGVAHAATTRMGQLLYGAEWQPSTPGRPEARPAADVLADAGGLARLTETVYRMSATGWQLAAASPVALRRIGARLVTNTVEHRPADAAYRFYPLPGHRAERLAESYKPVLNAERTAASALLRTARHTGMDLRRATLDAAAHQSIAAQRLDTTRFPPRCAAQERDGWNADRAPIARSGAVGQPTTRATAGPAPASSDAPLTREGPWRPGMRESGSSRATRATRATKR</sequence>
<dbReference type="AlphaFoldDB" id="A0A3S2V6V2"/>
<dbReference type="Proteomes" id="UP000283128">
    <property type="component" value="Unassembled WGS sequence"/>
</dbReference>
<proteinExistence type="predicted"/>
<protein>
    <submittedName>
        <fullName evidence="2">Uncharacterized protein</fullName>
    </submittedName>
</protein>
<accession>A0A3S2V6V2</accession>
<organism evidence="2 3">
    <name type="scientific">Streptomyces antnestii</name>
    <dbReference type="NCBI Taxonomy" id="2494256"/>
    <lineage>
        <taxon>Bacteria</taxon>
        <taxon>Bacillati</taxon>
        <taxon>Actinomycetota</taxon>
        <taxon>Actinomycetes</taxon>
        <taxon>Kitasatosporales</taxon>
        <taxon>Streptomycetaceae</taxon>
        <taxon>Streptomyces</taxon>
    </lineage>
</organism>
<feature type="compositionally biased region" description="Low complexity" evidence="1">
    <location>
        <begin position="404"/>
        <end position="415"/>
    </location>
</feature>
<comment type="caution">
    <text evidence="2">The sequence shown here is derived from an EMBL/GenBank/DDBJ whole genome shotgun (WGS) entry which is preliminary data.</text>
</comment>
<feature type="region of interest" description="Disordered" evidence="1">
    <location>
        <begin position="383"/>
        <end position="448"/>
    </location>
</feature>
<evidence type="ECO:0000256" key="1">
    <source>
        <dbReference type="SAM" id="MobiDB-lite"/>
    </source>
</evidence>
<gene>
    <name evidence="2" type="ORF">EOT10_39500</name>
</gene>
<evidence type="ECO:0000313" key="3">
    <source>
        <dbReference type="Proteomes" id="UP000283128"/>
    </source>
</evidence>
<reference evidence="2 3" key="1">
    <citation type="submission" date="2019-01" db="EMBL/GenBank/DDBJ databases">
        <title>Genome sequences of Streptomyces and Rhizobium isolates collected from root and soil.</title>
        <authorList>
            <person name="Chhettri S."/>
            <person name="Sevigny J.L."/>
            <person name="Sen A."/>
            <person name="Ennis N."/>
            <person name="Tisa L."/>
        </authorList>
    </citation>
    <scope>NUCLEOTIDE SEQUENCE [LARGE SCALE GENOMIC DNA]</scope>
    <source>
        <strain evidence="2 3">San01</strain>
    </source>
</reference>
<feature type="compositionally biased region" description="Low complexity" evidence="1">
    <location>
        <begin position="438"/>
        <end position="448"/>
    </location>
</feature>